<keyword evidence="1" id="KW-0472">Membrane</keyword>
<sequence length="250" mass="26823">MIGVLKSELFKLRTTRATKIVVLSAILLPAIIFTLTSIFAFGNGKAGDSLIAMVGNFTPLTALLLGVVGVLCSTQEYSQGTIRITLVATPNRVKVLLAKMLTMIIVSICSAAVLLVLCLVPSQFILQSRDVTFDVIGQDLRVLFSAIILMSLIAQLGLSLGLIFKSSPGAISALLIWPTILEGMVFGLLSLAFKDSNVIRFAPIQGNGFQLVSPFFNPGQNTWLTSLVYFSGFVSVFIALGSTLFSRRDA</sequence>
<keyword evidence="1" id="KW-0812">Transmembrane</keyword>
<feature type="transmembrane region" description="Helical" evidence="1">
    <location>
        <begin position="53"/>
        <end position="74"/>
    </location>
</feature>
<protein>
    <submittedName>
        <fullName evidence="2">Unannotated protein</fullName>
    </submittedName>
</protein>
<accession>A0A6J6NQV3</accession>
<evidence type="ECO:0000313" key="2">
    <source>
        <dbReference type="EMBL" id="CAB4688362.1"/>
    </source>
</evidence>
<feature type="transmembrane region" description="Helical" evidence="1">
    <location>
        <begin position="95"/>
        <end position="122"/>
    </location>
</feature>
<evidence type="ECO:0000313" key="3">
    <source>
        <dbReference type="EMBL" id="CAB4766184.1"/>
    </source>
</evidence>
<reference evidence="2" key="1">
    <citation type="submission" date="2020-05" db="EMBL/GenBank/DDBJ databases">
        <authorList>
            <person name="Chiriac C."/>
            <person name="Salcher M."/>
            <person name="Ghai R."/>
            <person name="Kavagutti S V."/>
        </authorList>
    </citation>
    <scope>NUCLEOTIDE SEQUENCE</scope>
</reference>
<feature type="transmembrane region" description="Helical" evidence="1">
    <location>
        <begin position="20"/>
        <end position="41"/>
    </location>
</feature>
<organism evidence="2">
    <name type="scientific">freshwater metagenome</name>
    <dbReference type="NCBI Taxonomy" id="449393"/>
    <lineage>
        <taxon>unclassified sequences</taxon>
        <taxon>metagenomes</taxon>
        <taxon>ecological metagenomes</taxon>
    </lineage>
</organism>
<feature type="transmembrane region" description="Helical" evidence="1">
    <location>
        <begin position="142"/>
        <end position="164"/>
    </location>
</feature>
<proteinExistence type="predicted"/>
<gene>
    <name evidence="2" type="ORF">UFOPK2334_01585</name>
    <name evidence="3" type="ORF">UFOPK2870_01039</name>
    <name evidence="4" type="ORF">UFOPK4293_01209</name>
</gene>
<dbReference type="Pfam" id="PF12730">
    <property type="entry name" value="ABC2_membrane_4"/>
    <property type="match status" value="1"/>
</dbReference>
<dbReference type="AlphaFoldDB" id="A0A6J6NQV3"/>
<feature type="transmembrane region" description="Helical" evidence="1">
    <location>
        <begin position="223"/>
        <end position="245"/>
    </location>
</feature>
<feature type="transmembrane region" description="Helical" evidence="1">
    <location>
        <begin position="171"/>
        <end position="193"/>
    </location>
</feature>
<dbReference type="EMBL" id="CAFBQH010000078">
    <property type="protein sequence ID" value="CAB5053722.1"/>
    <property type="molecule type" value="Genomic_DNA"/>
</dbReference>
<evidence type="ECO:0000256" key="1">
    <source>
        <dbReference type="SAM" id="Phobius"/>
    </source>
</evidence>
<dbReference type="EMBL" id="CAEZXA010000205">
    <property type="protein sequence ID" value="CAB4688362.1"/>
    <property type="molecule type" value="Genomic_DNA"/>
</dbReference>
<name>A0A6J6NQV3_9ZZZZ</name>
<dbReference type="EMBL" id="CAEZZL010000091">
    <property type="protein sequence ID" value="CAB4766184.1"/>
    <property type="molecule type" value="Genomic_DNA"/>
</dbReference>
<keyword evidence="1" id="KW-1133">Transmembrane helix</keyword>
<evidence type="ECO:0000313" key="4">
    <source>
        <dbReference type="EMBL" id="CAB5053722.1"/>
    </source>
</evidence>